<evidence type="ECO:0000313" key="2">
    <source>
        <dbReference type="EMBL" id="KAJ1365108.1"/>
    </source>
</evidence>
<proteinExistence type="predicted"/>
<keyword evidence="2" id="KW-0648">Protein biosynthesis</keyword>
<organism evidence="2 3">
    <name type="scientific">Parelaphostrongylus tenuis</name>
    <name type="common">Meningeal worm</name>
    <dbReference type="NCBI Taxonomy" id="148309"/>
    <lineage>
        <taxon>Eukaryota</taxon>
        <taxon>Metazoa</taxon>
        <taxon>Ecdysozoa</taxon>
        <taxon>Nematoda</taxon>
        <taxon>Chromadorea</taxon>
        <taxon>Rhabditida</taxon>
        <taxon>Rhabditina</taxon>
        <taxon>Rhabditomorpha</taxon>
        <taxon>Strongyloidea</taxon>
        <taxon>Metastrongylidae</taxon>
        <taxon>Parelaphostrongylus</taxon>
    </lineage>
</organism>
<sequence length="137" mass="15587">MKEFFLPVSVLSSLADDSKGIRAVIKKVIEKYQVTSNDVVKVVNGRDIERDKAILEVLNLAISQEGYMETSKFVAYESKAHYLFNHRAFDFSDSELPPLTDREYMDIGLSKSVKVLEGDGGECTPYRGRRDKKRFSL</sequence>
<reference evidence="2" key="1">
    <citation type="submission" date="2021-06" db="EMBL/GenBank/DDBJ databases">
        <title>Parelaphostrongylus tenuis whole genome reference sequence.</title>
        <authorList>
            <person name="Garwood T.J."/>
            <person name="Larsen P.A."/>
            <person name="Fountain-Jones N.M."/>
            <person name="Garbe J.R."/>
            <person name="Macchietto M.G."/>
            <person name="Kania S.A."/>
            <person name="Gerhold R.W."/>
            <person name="Richards J.E."/>
            <person name="Wolf T.M."/>
        </authorList>
    </citation>
    <scope>NUCLEOTIDE SEQUENCE</scope>
    <source>
        <strain evidence="2">MNPRO001-30</strain>
        <tissue evidence="2">Meninges</tissue>
    </source>
</reference>
<comment type="caution">
    <text evidence="2">The sequence shown here is derived from an EMBL/GenBank/DDBJ whole genome shotgun (WGS) entry which is preliminary data.</text>
</comment>
<dbReference type="EMBL" id="JAHQIW010005172">
    <property type="protein sequence ID" value="KAJ1365096.1"/>
    <property type="molecule type" value="Genomic_DNA"/>
</dbReference>
<dbReference type="Proteomes" id="UP001196413">
    <property type="component" value="Unassembled WGS sequence"/>
</dbReference>
<dbReference type="AlphaFoldDB" id="A0AAD5MYA7"/>
<name>A0AAD5MYA7_PARTN</name>
<gene>
    <name evidence="2" type="primary">SAGO-2_2</name>
    <name evidence="1" type="synonym">SAGO-2_1</name>
    <name evidence="1" type="ORF">KIN20_025320</name>
    <name evidence="2" type="ORF">KIN20_025334</name>
</gene>
<protein>
    <submittedName>
        <fullName evidence="2">Eukaryotic translation initiation factor 2c</fullName>
    </submittedName>
</protein>
<dbReference type="GO" id="GO:0003743">
    <property type="term" value="F:translation initiation factor activity"/>
    <property type="evidence" value="ECO:0007669"/>
    <property type="project" value="UniProtKB-KW"/>
</dbReference>
<keyword evidence="2" id="KW-0396">Initiation factor</keyword>
<accession>A0AAD5MYA7</accession>
<keyword evidence="3" id="KW-1185">Reference proteome</keyword>
<dbReference type="EMBL" id="JAHQIW010005176">
    <property type="protein sequence ID" value="KAJ1365108.1"/>
    <property type="molecule type" value="Genomic_DNA"/>
</dbReference>
<evidence type="ECO:0000313" key="3">
    <source>
        <dbReference type="Proteomes" id="UP001196413"/>
    </source>
</evidence>
<evidence type="ECO:0000313" key="1">
    <source>
        <dbReference type="EMBL" id="KAJ1365096.1"/>
    </source>
</evidence>